<sequence length="245" mass="26171">MSAVTVCDVLIAGAAEKKIPKKVYDLFDQYSGSIDTDYSKFYEENGSQAAMPQKPTTSKSKASPNTGDDWMAPVLTPADEAEVEIGGKKKSKEKGKMSKGLKKTGSKSKSGSTETKGKSNTMNQTPKSRSKQLPMRKRSKVKKGSKSLSSTQSLDGETSRNSAAGSPKNKKGSIICGSKKKGSKSKGSKSQSKKNVRTPGPCGFKAKKGPRKKRVKKASKKKSKESDSKPPSSMTTSQSESAEEV</sequence>
<dbReference type="OrthoDB" id="5874942at2759"/>
<gene>
    <name evidence="2" type="ORF">TELCIR_00472</name>
</gene>
<accession>A0A2G9V4M6</accession>
<feature type="compositionally biased region" description="Basic residues" evidence="1">
    <location>
        <begin position="205"/>
        <end position="223"/>
    </location>
</feature>
<reference evidence="2 3" key="1">
    <citation type="submission" date="2015-09" db="EMBL/GenBank/DDBJ databases">
        <title>Draft genome of the parasitic nematode Teladorsagia circumcincta isolate WARC Sus (inbred).</title>
        <authorList>
            <person name="Mitreva M."/>
        </authorList>
    </citation>
    <scope>NUCLEOTIDE SEQUENCE [LARGE SCALE GENOMIC DNA]</scope>
    <source>
        <strain evidence="2 3">S</strain>
    </source>
</reference>
<feature type="compositionally biased region" description="Polar residues" evidence="1">
    <location>
        <begin position="45"/>
        <end position="66"/>
    </location>
</feature>
<organism evidence="2 3">
    <name type="scientific">Teladorsagia circumcincta</name>
    <name type="common">Brown stomach worm</name>
    <name type="synonym">Ostertagia circumcincta</name>
    <dbReference type="NCBI Taxonomy" id="45464"/>
    <lineage>
        <taxon>Eukaryota</taxon>
        <taxon>Metazoa</taxon>
        <taxon>Ecdysozoa</taxon>
        <taxon>Nematoda</taxon>
        <taxon>Chromadorea</taxon>
        <taxon>Rhabditida</taxon>
        <taxon>Rhabditina</taxon>
        <taxon>Rhabditomorpha</taxon>
        <taxon>Strongyloidea</taxon>
        <taxon>Trichostrongylidae</taxon>
        <taxon>Teladorsagia</taxon>
    </lineage>
</organism>
<name>A0A2G9V4M6_TELCI</name>
<protein>
    <submittedName>
        <fullName evidence="2">Uncharacterized protein</fullName>
    </submittedName>
</protein>
<feature type="compositionally biased region" description="Basic residues" evidence="1">
    <location>
        <begin position="128"/>
        <end position="145"/>
    </location>
</feature>
<evidence type="ECO:0000313" key="3">
    <source>
        <dbReference type="Proteomes" id="UP000230423"/>
    </source>
</evidence>
<dbReference type="EMBL" id="KZ344998">
    <property type="protein sequence ID" value="PIO77447.1"/>
    <property type="molecule type" value="Genomic_DNA"/>
</dbReference>
<evidence type="ECO:0000256" key="1">
    <source>
        <dbReference type="SAM" id="MobiDB-lite"/>
    </source>
</evidence>
<keyword evidence="3" id="KW-1185">Reference proteome</keyword>
<feature type="compositionally biased region" description="Polar residues" evidence="1">
    <location>
        <begin position="234"/>
        <end position="245"/>
    </location>
</feature>
<evidence type="ECO:0000313" key="2">
    <source>
        <dbReference type="EMBL" id="PIO77447.1"/>
    </source>
</evidence>
<proteinExistence type="predicted"/>
<feature type="compositionally biased region" description="Basic residues" evidence="1">
    <location>
        <begin position="178"/>
        <end position="196"/>
    </location>
</feature>
<dbReference type="AlphaFoldDB" id="A0A2G9V4M6"/>
<feature type="region of interest" description="Disordered" evidence="1">
    <location>
        <begin position="45"/>
        <end position="245"/>
    </location>
</feature>
<dbReference type="Proteomes" id="UP000230423">
    <property type="component" value="Unassembled WGS sequence"/>
</dbReference>
<feature type="compositionally biased region" description="Basic residues" evidence="1">
    <location>
        <begin position="88"/>
        <end position="106"/>
    </location>
</feature>
<feature type="compositionally biased region" description="Polar residues" evidence="1">
    <location>
        <begin position="151"/>
        <end position="164"/>
    </location>
</feature>